<keyword evidence="2" id="KW-1185">Reference proteome</keyword>
<accession>A0AAV4QN97</accession>
<reference evidence="1 2" key="1">
    <citation type="submission" date="2021-06" db="EMBL/GenBank/DDBJ databases">
        <title>Caerostris extrusa draft genome.</title>
        <authorList>
            <person name="Kono N."/>
            <person name="Arakawa K."/>
        </authorList>
    </citation>
    <scope>NUCLEOTIDE SEQUENCE [LARGE SCALE GENOMIC DNA]</scope>
</reference>
<gene>
    <name evidence="1" type="ORF">CEXT_634371</name>
</gene>
<protein>
    <recommendedName>
        <fullName evidence="3">LAGLIDADG homing endonuclease</fullName>
    </recommendedName>
</protein>
<evidence type="ECO:0000313" key="2">
    <source>
        <dbReference type="Proteomes" id="UP001054945"/>
    </source>
</evidence>
<comment type="caution">
    <text evidence="1">The sequence shown here is derived from an EMBL/GenBank/DDBJ whole genome shotgun (WGS) entry which is preliminary data.</text>
</comment>
<dbReference type="EMBL" id="BPLR01006564">
    <property type="protein sequence ID" value="GIY10804.1"/>
    <property type="molecule type" value="Genomic_DNA"/>
</dbReference>
<sequence>MTKKVEQSLLQCGSIAFNTDGKSFEEEELFLRRRSVLQFSAACKITFSCSNKSGRERFLSVILTRDSRDFIFLSSFLRRKNMAEYTSDKYIYLLCMSNT</sequence>
<evidence type="ECO:0008006" key="3">
    <source>
        <dbReference type="Google" id="ProtNLM"/>
    </source>
</evidence>
<dbReference type="AlphaFoldDB" id="A0AAV4QN97"/>
<dbReference type="Proteomes" id="UP001054945">
    <property type="component" value="Unassembled WGS sequence"/>
</dbReference>
<evidence type="ECO:0000313" key="1">
    <source>
        <dbReference type="EMBL" id="GIY10804.1"/>
    </source>
</evidence>
<name>A0AAV4QN97_CAEEX</name>
<organism evidence="1 2">
    <name type="scientific">Caerostris extrusa</name>
    <name type="common">Bark spider</name>
    <name type="synonym">Caerostris bankana</name>
    <dbReference type="NCBI Taxonomy" id="172846"/>
    <lineage>
        <taxon>Eukaryota</taxon>
        <taxon>Metazoa</taxon>
        <taxon>Ecdysozoa</taxon>
        <taxon>Arthropoda</taxon>
        <taxon>Chelicerata</taxon>
        <taxon>Arachnida</taxon>
        <taxon>Araneae</taxon>
        <taxon>Araneomorphae</taxon>
        <taxon>Entelegynae</taxon>
        <taxon>Araneoidea</taxon>
        <taxon>Araneidae</taxon>
        <taxon>Caerostris</taxon>
    </lineage>
</organism>
<proteinExistence type="predicted"/>